<keyword evidence="6 8" id="KW-1133">Transmembrane helix</keyword>
<dbReference type="PROSITE" id="PS50893">
    <property type="entry name" value="ABC_TRANSPORTER_2"/>
    <property type="match status" value="1"/>
</dbReference>
<dbReference type="SMART" id="SM00382">
    <property type="entry name" value="AAA"/>
    <property type="match status" value="1"/>
</dbReference>
<evidence type="ECO:0000256" key="5">
    <source>
        <dbReference type="ARBA" id="ARBA00022840"/>
    </source>
</evidence>
<evidence type="ECO:0000256" key="7">
    <source>
        <dbReference type="ARBA" id="ARBA00023136"/>
    </source>
</evidence>
<proteinExistence type="predicted"/>
<dbReference type="InterPro" id="IPR003439">
    <property type="entry name" value="ABC_transporter-like_ATP-bd"/>
</dbReference>
<evidence type="ECO:0000256" key="4">
    <source>
        <dbReference type="ARBA" id="ARBA00022741"/>
    </source>
</evidence>
<accession>A0A2H0RL66</accession>
<dbReference type="Pfam" id="PF00005">
    <property type="entry name" value="ABC_tran"/>
    <property type="match status" value="1"/>
</dbReference>
<evidence type="ECO:0000313" key="11">
    <source>
        <dbReference type="EMBL" id="PIR46525.1"/>
    </source>
</evidence>
<dbReference type="AlphaFoldDB" id="A0A2H0RL66"/>
<keyword evidence="5 11" id="KW-0067">ATP-binding</keyword>
<dbReference type="InterPro" id="IPR003593">
    <property type="entry name" value="AAA+_ATPase"/>
</dbReference>
<keyword evidence="4" id="KW-0547">Nucleotide-binding</keyword>
<comment type="subcellular location">
    <subcellularLocation>
        <location evidence="1">Cell membrane</location>
        <topology evidence="1">Multi-pass membrane protein</topology>
    </subcellularLocation>
</comment>
<dbReference type="Gene3D" id="1.20.1560.10">
    <property type="entry name" value="ABC transporter type 1, transmembrane domain"/>
    <property type="match status" value="1"/>
</dbReference>
<evidence type="ECO:0000256" key="3">
    <source>
        <dbReference type="ARBA" id="ARBA00022692"/>
    </source>
</evidence>
<dbReference type="InterPro" id="IPR027417">
    <property type="entry name" value="P-loop_NTPase"/>
</dbReference>
<feature type="transmembrane region" description="Helical" evidence="8">
    <location>
        <begin position="147"/>
        <end position="166"/>
    </location>
</feature>
<feature type="transmembrane region" description="Helical" evidence="8">
    <location>
        <begin position="285"/>
        <end position="306"/>
    </location>
</feature>
<keyword evidence="7 8" id="KW-0472">Membrane</keyword>
<dbReference type="Proteomes" id="UP000230833">
    <property type="component" value="Unassembled WGS sequence"/>
</dbReference>
<dbReference type="EMBL" id="PCYL01000040">
    <property type="protein sequence ID" value="PIR46525.1"/>
    <property type="molecule type" value="Genomic_DNA"/>
</dbReference>
<name>A0A2H0RL66_9BACT</name>
<dbReference type="InterPro" id="IPR039421">
    <property type="entry name" value="Type_1_exporter"/>
</dbReference>
<dbReference type="SUPFAM" id="SSF52540">
    <property type="entry name" value="P-loop containing nucleoside triphosphate hydrolases"/>
    <property type="match status" value="1"/>
</dbReference>
<dbReference type="GO" id="GO:0005886">
    <property type="term" value="C:plasma membrane"/>
    <property type="evidence" value="ECO:0007669"/>
    <property type="project" value="UniProtKB-SubCell"/>
</dbReference>
<comment type="caution">
    <text evidence="11">The sequence shown here is derived from an EMBL/GenBank/DDBJ whole genome shotgun (WGS) entry which is preliminary data.</text>
</comment>
<dbReference type="InterPro" id="IPR017871">
    <property type="entry name" value="ABC_transporter-like_CS"/>
</dbReference>
<keyword evidence="2" id="KW-0813">Transport</keyword>
<dbReference type="Pfam" id="PF00664">
    <property type="entry name" value="ABC_membrane"/>
    <property type="match status" value="1"/>
</dbReference>
<dbReference type="GO" id="GO:0016887">
    <property type="term" value="F:ATP hydrolysis activity"/>
    <property type="evidence" value="ECO:0007669"/>
    <property type="project" value="InterPro"/>
</dbReference>
<organism evidence="11 12">
    <name type="scientific">Candidatus Vogelbacteria bacterium CG10_big_fil_rev_8_21_14_0_10_45_14</name>
    <dbReference type="NCBI Taxonomy" id="1975042"/>
    <lineage>
        <taxon>Bacteria</taxon>
        <taxon>Candidatus Vogeliibacteriota</taxon>
    </lineage>
</organism>
<sequence length="591" mass="67292">MKVVKLSINNTKVLSYYLRATRRHWVLFAITLVSVLLTSVLPLVAPIYYKQFFDLITETTPLAHDFRTLLTPIIIAFAINFMIFILWRTEAFAAQYLESKIMRDLKRSAFSRLLGHSHNFFNNNFVGSLVQKVGRYARGFERVVDSFIFDIFPIILKVAFTLVALYFLEMNIFWMFVGYVFFFVSSQYLFSSWKLKYDVDVAEQDSKVTGVMADAIANHTTIQSFARRDFEESRFEDVTQTQFKMLLHSWNLDEYLRTFHNLLGIVAEVLFFTFGLLAWQKGAFSVGSFVLVQTYIFYINNALWGLGRVFRNLYSAVGDAKEMVDILELPYEVEDSVKENIGDVQKGEVLFDNISFRHEKGRAIFKGFNLSIKSGEKLALVGHSGSGKSTLVKLLFRFYDVDKGAVLIDGIPVRELSLESVRKAVSYVPQDPALFHRSLLENIRYGKLDASEKEVRVAAKLAHCEEFINNLPQGYETLVGERGVKLSGGERQRVAIARAILKNAPILVLDEATSSLDSESESYIQDALDHLMKGKTTIVIAHRLSTISKMDRIVVMQEGQIVEDGSHETLLTKRGGLYKKLWKLQAGGFIS</sequence>
<feature type="transmembrane region" description="Helical" evidence="8">
    <location>
        <begin position="25"/>
        <end position="49"/>
    </location>
</feature>
<evidence type="ECO:0000256" key="2">
    <source>
        <dbReference type="ARBA" id="ARBA00022448"/>
    </source>
</evidence>
<dbReference type="PANTHER" id="PTHR43394">
    <property type="entry name" value="ATP-DEPENDENT PERMEASE MDL1, MITOCHONDRIAL"/>
    <property type="match status" value="1"/>
</dbReference>
<evidence type="ECO:0000313" key="12">
    <source>
        <dbReference type="Proteomes" id="UP000230833"/>
    </source>
</evidence>
<dbReference type="PANTHER" id="PTHR43394:SF1">
    <property type="entry name" value="ATP-BINDING CASSETTE SUB-FAMILY B MEMBER 10, MITOCHONDRIAL"/>
    <property type="match status" value="1"/>
</dbReference>
<keyword evidence="3 8" id="KW-0812">Transmembrane</keyword>
<evidence type="ECO:0000259" key="9">
    <source>
        <dbReference type="PROSITE" id="PS50893"/>
    </source>
</evidence>
<dbReference type="PROSITE" id="PS50929">
    <property type="entry name" value="ABC_TM1F"/>
    <property type="match status" value="1"/>
</dbReference>
<dbReference type="GO" id="GO:0005524">
    <property type="term" value="F:ATP binding"/>
    <property type="evidence" value="ECO:0007669"/>
    <property type="project" value="UniProtKB-KW"/>
</dbReference>
<reference evidence="11 12" key="1">
    <citation type="submission" date="2017-09" db="EMBL/GenBank/DDBJ databases">
        <title>Depth-based differentiation of microbial function through sediment-hosted aquifers and enrichment of novel symbionts in the deep terrestrial subsurface.</title>
        <authorList>
            <person name="Probst A.J."/>
            <person name="Ladd B."/>
            <person name="Jarett J.K."/>
            <person name="Geller-Mcgrath D.E."/>
            <person name="Sieber C.M."/>
            <person name="Emerson J.B."/>
            <person name="Anantharaman K."/>
            <person name="Thomas B.C."/>
            <person name="Malmstrom R."/>
            <person name="Stieglmeier M."/>
            <person name="Klingl A."/>
            <person name="Woyke T."/>
            <person name="Ryan C.M."/>
            <person name="Banfield J.F."/>
        </authorList>
    </citation>
    <scope>NUCLEOTIDE SEQUENCE [LARGE SCALE GENOMIC DNA]</scope>
    <source>
        <strain evidence="11">CG10_big_fil_rev_8_21_14_0_10_45_14</strain>
    </source>
</reference>
<dbReference type="Gene3D" id="3.40.50.300">
    <property type="entry name" value="P-loop containing nucleotide triphosphate hydrolases"/>
    <property type="match status" value="1"/>
</dbReference>
<dbReference type="FunFam" id="3.40.50.300:FF:000287">
    <property type="entry name" value="Multidrug ABC transporter ATP-binding protein"/>
    <property type="match status" value="1"/>
</dbReference>
<evidence type="ECO:0000256" key="1">
    <source>
        <dbReference type="ARBA" id="ARBA00004651"/>
    </source>
</evidence>
<feature type="transmembrane region" description="Helical" evidence="8">
    <location>
        <begin position="172"/>
        <end position="190"/>
    </location>
</feature>
<feature type="transmembrane region" description="Helical" evidence="8">
    <location>
        <begin position="69"/>
        <end position="87"/>
    </location>
</feature>
<evidence type="ECO:0000259" key="10">
    <source>
        <dbReference type="PROSITE" id="PS50929"/>
    </source>
</evidence>
<dbReference type="PROSITE" id="PS00211">
    <property type="entry name" value="ABC_TRANSPORTER_1"/>
    <property type="match status" value="1"/>
</dbReference>
<gene>
    <name evidence="11" type="ORF">COV07_03810</name>
</gene>
<feature type="transmembrane region" description="Helical" evidence="8">
    <location>
        <begin position="259"/>
        <end position="279"/>
    </location>
</feature>
<dbReference type="InterPro" id="IPR011527">
    <property type="entry name" value="ABC1_TM_dom"/>
</dbReference>
<feature type="domain" description="ABC transporter" evidence="9">
    <location>
        <begin position="349"/>
        <end position="583"/>
    </location>
</feature>
<protein>
    <submittedName>
        <fullName evidence="11">ABC transporter ATP-binding protein</fullName>
    </submittedName>
</protein>
<dbReference type="InterPro" id="IPR036640">
    <property type="entry name" value="ABC1_TM_sf"/>
</dbReference>
<feature type="domain" description="ABC transmembrane type-1" evidence="10">
    <location>
        <begin position="29"/>
        <end position="315"/>
    </location>
</feature>
<evidence type="ECO:0000256" key="6">
    <source>
        <dbReference type="ARBA" id="ARBA00022989"/>
    </source>
</evidence>
<dbReference type="SUPFAM" id="SSF90123">
    <property type="entry name" value="ABC transporter transmembrane region"/>
    <property type="match status" value="1"/>
</dbReference>
<dbReference type="CDD" id="cd07346">
    <property type="entry name" value="ABC_6TM_exporters"/>
    <property type="match status" value="1"/>
</dbReference>
<evidence type="ECO:0000256" key="8">
    <source>
        <dbReference type="SAM" id="Phobius"/>
    </source>
</evidence>
<dbReference type="GO" id="GO:0015421">
    <property type="term" value="F:ABC-type oligopeptide transporter activity"/>
    <property type="evidence" value="ECO:0007669"/>
    <property type="project" value="TreeGrafter"/>
</dbReference>